<comment type="caution">
    <text evidence="20">The sequence shown here is derived from an EMBL/GenBank/DDBJ whole genome shotgun (WGS) entry which is preliminary data.</text>
</comment>
<dbReference type="GO" id="GO:0005829">
    <property type="term" value="C:cytosol"/>
    <property type="evidence" value="ECO:0007669"/>
    <property type="project" value="TreeGrafter"/>
</dbReference>
<dbReference type="SUPFAM" id="SSF51735">
    <property type="entry name" value="NAD(P)-binding Rossmann-fold domains"/>
    <property type="match status" value="1"/>
</dbReference>
<feature type="binding site" evidence="13">
    <location>
        <position position="135"/>
    </location>
    <ligand>
        <name>sn-glycerol 3-phosphate</name>
        <dbReference type="ChEBI" id="CHEBI:57597"/>
    </ligand>
</feature>
<evidence type="ECO:0000256" key="11">
    <source>
        <dbReference type="ARBA" id="ARBA00069372"/>
    </source>
</evidence>
<feature type="binding site" evidence="13">
    <location>
        <position position="137"/>
    </location>
    <ligand>
        <name>sn-glycerol 3-phosphate</name>
        <dbReference type="ChEBI" id="CHEBI:57597"/>
    </ligand>
</feature>
<feature type="binding site" evidence="16">
    <location>
        <position position="139"/>
    </location>
    <ligand>
        <name>NAD(+)</name>
        <dbReference type="ChEBI" id="CHEBI:57540"/>
    </ligand>
</feature>
<keyword evidence="5 13" id="KW-0520">NAD</keyword>
<feature type="binding site" evidence="13">
    <location>
        <position position="139"/>
    </location>
    <ligand>
        <name>NADPH</name>
        <dbReference type="ChEBI" id="CHEBI:57783"/>
    </ligand>
</feature>
<dbReference type="PANTHER" id="PTHR11728:SF1">
    <property type="entry name" value="GLYCEROL-3-PHOSPHATE DEHYDROGENASE [NAD(+)] 2, CHLOROPLASTIC"/>
    <property type="match status" value="1"/>
</dbReference>
<dbReference type="FunFam" id="1.10.1040.10:FF:000001">
    <property type="entry name" value="Glycerol-3-phosphate dehydrogenase [NAD(P)+]"/>
    <property type="match status" value="1"/>
</dbReference>
<dbReference type="FunFam" id="3.40.50.720:FF:000019">
    <property type="entry name" value="Glycerol-3-phosphate dehydrogenase [NAD(P)+]"/>
    <property type="match status" value="1"/>
</dbReference>
<evidence type="ECO:0000259" key="18">
    <source>
        <dbReference type="Pfam" id="PF01210"/>
    </source>
</evidence>
<keyword evidence="4 13" id="KW-0560">Oxidoreductase</keyword>
<feature type="binding site" evidence="13">
    <location>
        <position position="253"/>
    </location>
    <ligand>
        <name>sn-glycerol 3-phosphate</name>
        <dbReference type="ChEBI" id="CHEBI:57597"/>
    </ligand>
</feature>
<feature type="binding site" evidence="16">
    <location>
        <begin position="7"/>
        <end position="12"/>
    </location>
    <ligand>
        <name>NAD(+)</name>
        <dbReference type="ChEBI" id="CHEBI:57540"/>
    </ligand>
</feature>
<dbReference type="HAMAP" id="MF_00394">
    <property type="entry name" value="NAD_Glyc3P_dehydrog"/>
    <property type="match status" value="1"/>
</dbReference>
<keyword evidence="3 13" id="KW-0521">NADP</keyword>
<evidence type="ECO:0000256" key="15">
    <source>
        <dbReference type="PIRSR" id="PIRSR000114-2"/>
    </source>
</evidence>
<feature type="binding site" evidence="13">
    <location>
        <position position="190"/>
    </location>
    <ligand>
        <name>sn-glycerol 3-phosphate</name>
        <dbReference type="ChEBI" id="CHEBI:57597"/>
    </ligand>
</feature>
<evidence type="ECO:0000256" key="4">
    <source>
        <dbReference type="ARBA" id="ARBA00023002"/>
    </source>
</evidence>
<evidence type="ECO:0000256" key="10">
    <source>
        <dbReference type="ARBA" id="ARBA00066687"/>
    </source>
</evidence>
<feature type="binding site" evidence="13">
    <location>
        <position position="104"/>
    </location>
    <ligand>
        <name>NADPH</name>
        <dbReference type="ChEBI" id="CHEBI:57783"/>
    </ligand>
</feature>
<keyword evidence="7 13" id="KW-0594">Phospholipid biosynthesis</keyword>
<dbReference type="NCBIfam" id="NF000940">
    <property type="entry name" value="PRK00094.1-2"/>
    <property type="match status" value="1"/>
</dbReference>
<keyword evidence="8 13" id="KW-1208">Phospholipid metabolism</keyword>
<feature type="binding site" evidence="13">
    <location>
        <position position="104"/>
    </location>
    <ligand>
        <name>sn-glycerol 3-phosphate</name>
        <dbReference type="ChEBI" id="CHEBI:57597"/>
    </ligand>
</feature>
<feature type="binding site" evidence="13">
    <location>
        <position position="10"/>
    </location>
    <ligand>
        <name>NADPH</name>
        <dbReference type="ChEBI" id="CHEBI:57783"/>
    </ligand>
</feature>
<comment type="catalytic activity">
    <reaction evidence="9">
        <text>sn-glycerol 3-phosphate + NADP(+) = dihydroxyacetone phosphate + NADPH + H(+)</text>
        <dbReference type="Rhea" id="RHEA:11096"/>
        <dbReference type="ChEBI" id="CHEBI:15378"/>
        <dbReference type="ChEBI" id="CHEBI:57597"/>
        <dbReference type="ChEBI" id="CHEBI:57642"/>
        <dbReference type="ChEBI" id="CHEBI:57783"/>
        <dbReference type="ChEBI" id="CHEBI:58349"/>
        <dbReference type="EC" id="1.1.1.94"/>
    </reaction>
    <physiologicalReaction direction="right-to-left" evidence="9">
        <dbReference type="Rhea" id="RHEA:11098"/>
    </physiologicalReaction>
</comment>
<evidence type="ECO:0000256" key="16">
    <source>
        <dbReference type="PIRSR" id="PIRSR000114-3"/>
    </source>
</evidence>
<dbReference type="PRINTS" id="PR00077">
    <property type="entry name" value="GPDHDRGNASE"/>
</dbReference>
<dbReference type="GO" id="GO:0047952">
    <property type="term" value="F:glycerol-3-phosphate dehydrogenase [NAD(P)+] activity"/>
    <property type="evidence" value="ECO:0007669"/>
    <property type="project" value="UniProtKB-UniRule"/>
</dbReference>
<dbReference type="AlphaFoldDB" id="A0A7W8CZJ3"/>
<feature type="binding site" evidence="16">
    <location>
        <position position="254"/>
    </location>
    <ligand>
        <name>NAD(+)</name>
        <dbReference type="ChEBI" id="CHEBI:57540"/>
    </ligand>
</feature>
<keyword evidence="6 13" id="KW-0443">Lipid metabolism</keyword>
<dbReference type="GO" id="GO:0005975">
    <property type="term" value="P:carbohydrate metabolic process"/>
    <property type="evidence" value="ECO:0007669"/>
    <property type="project" value="InterPro"/>
</dbReference>
<dbReference type="GO" id="GO:0051287">
    <property type="term" value="F:NAD binding"/>
    <property type="evidence" value="ECO:0007669"/>
    <property type="project" value="InterPro"/>
</dbReference>
<evidence type="ECO:0000256" key="12">
    <source>
        <dbReference type="ARBA" id="ARBA00080511"/>
    </source>
</evidence>
<organism evidence="20 21">
    <name type="scientific">Faecalicoccus acidiformans</name>
    <dbReference type="NCBI Taxonomy" id="915173"/>
    <lineage>
        <taxon>Bacteria</taxon>
        <taxon>Bacillati</taxon>
        <taxon>Bacillota</taxon>
        <taxon>Erysipelotrichia</taxon>
        <taxon>Erysipelotrichales</taxon>
        <taxon>Erysipelotrichaceae</taxon>
        <taxon>Faecalicoccus</taxon>
    </lineage>
</organism>
<evidence type="ECO:0000313" key="20">
    <source>
        <dbReference type="EMBL" id="MBB5184467.1"/>
    </source>
</evidence>
<dbReference type="Pfam" id="PF07479">
    <property type="entry name" value="NAD_Gly3P_dh_C"/>
    <property type="match status" value="1"/>
</dbReference>
<dbReference type="PANTHER" id="PTHR11728">
    <property type="entry name" value="GLYCEROL-3-PHOSPHATE DEHYDROGENASE"/>
    <property type="match status" value="1"/>
</dbReference>
<dbReference type="Gene3D" id="3.40.50.720">
    <property type="entry name" value="NAD(P)-binding Rossmann-like Domain"/>
    <property type="match status" value="1"/>
</dbReference>
<evidence type="ECO:0000256" key="2">
    <source>
        <dbReference type="ARBA" id="ARBA00022516"/>
    </source>
</evidence>
<evidence type="ECO:0000256" key="17">
    <source>
        <dbReference type="RuleBase" id="RU000437"/>
    </source>
</evidence>
<evidence type="ECO:0000256" key="8">
    <source>
        <dbReference type="ARBA" id="ARBA00023264"/>
    </source>
</evidence>
<feature type="binding site" evidence="13">
    <location>
        <position position="254"/>
    </location>
    <ligand>
        <name>NADPH</name>
        <dbReference type="ChEBI" id="CHEBI:57783"/>
    </ligand>
</feature>
<keyword evidence="13" id="KW-0963">Cytoplasm</keyword>
<feature type="binding site" evidence="16">
    <location>
        <position position="277"/>
    </location>
    <ligand>
        <name>NAD(+)</name>
        <dbReference type="ChEBI" id="CHEBI:57540"/>
    </ligand>
</feature>
<comment type="similarity">
    <text evidence="1 13 17">Belongs to the NAD-dependent glycerol-3-phosphate dehydrogenase family.</text>
</comment>
<evidence type="ECO:0000256" key="3">
    <source>
        <dbReference type="ARBA" id="ARBA00022857"/>
    </source>
</evidence>
<keyword evidence="2 13" id="KW-0444">Lipid biosynthesis</keyword>
<evidence type="ECO:0000313" key="21">
    <source>
        <dbReference type="Proteomes" id="UP000521313"/>
    </source>
</evidence>
<dbReference type="GO" id="GO:0046168">
    <property type="term" value="P:glycerol-3-phosphate catabolic process"/>
    <property type="evidence" value="ECO:0007669"/>
    <property type="project" value="InterPro"/>
</dbReference>
<sequence length="331" mass="36506">MKTVIVGSGSWGTALAQVLQDNHQDVILYGIESSEIEDINNNHKNSKYFNDVLLNPELKATLDLTVVQDADIVLLAVPTIAIESICQQIDPLLSKKVIIVNVSKGFHPETNERMSEVIRRSISPDHLSSVVSLIGPSHAEEVVIRLLTTIDAVSLKEEDSQTIQELFSNQYLRIYTGDDEVGSELGVAIKNVMAIASGILSGLGYQDNTRAALITRGLQEMIRYGTAFGGKEQTFMGLTGIGDLIVTCSSVHSRNFQAGYQIGKENTVENFLKNNKKTVEGVRTAKIVHRVASQHGIDMPICEEVYQILFEGKEPKTCASDLMLRELKREF</sequence>
<gene>
    <name evidence="13" type="primary">gpsA</name>
    <name evidence="20" type="ORF">HNQ43_000506</name>
</gene>
<feature type="domain" description="Glycerol-3-phosphate dehydrogenase NAD-dependent N-terminal" evidence="18">
    <location>
        <begin position="4"/>
        <end position="154"/>
    </location>
</feature>
<evidence type="ECO:0000256" key="5">
    <source>
        <dbReference type="ARBA" id="ARBA00023027"/>
    </source>
</evidence>
<dbReference type="InterPro" id="IPR006109">
    <property type="entry name" value="G3P_DH_NAD-dep_C"/>
</dbReference>
<feature type="binding site" evidence="15">
    <location>
        <begin position="254"/>
        <end position="255"/>
    </location>
    <ligand>
        <name>substrate</name>
    </ligand>
</feature>
<comment type="pathway">
    <text evidence="13">Membrane lipid metabolism; glycerophospholipid metabolism.</text>
</comment>
<keyword evidence="13" id="KW-0547">Nucleotide-binding</keyword>
<comment type="caution">
    <text evidence="13">Lacks conserved residue(s) required for the propagation of feature annotation.</text>
</comment>
<feature type="active site" description="Proton acceptor" evidence="13 14">
    <location>
        <position position="190"/>
    </location>
</feature>
<dbReference type="SUPFAM" id="SSF48179">
    <property type="entry name" value="6-phosphogluconate dehydrogenase C-terminal domain-like"/>
    <property type="match status" value="1"/>
</dbReference>
<evidence type="ECO:0000259" key="19">
    <source>
        <dbReference type="Pfam" id="PF07479"/>
    </source>
</evidence>
<dbReference type="EC" id="1.1.1.94" evidence="10 13"/>
<name>A0A7W8CZJ3_9FIRM</name>
<feature type="binding site" evidence="13">
    <location>
        <position position="255"/>
    </location>
    <ligand>
        <name>sn-glycerol 3-phosphate</name>
        <dbReference type="ChEBI" id="CHEBI:57597"/>
    </ligand>
</feature>
<dbReference type="InterPro" id="IPR008927">
    <property type="entry name" value="6-PGluconate_DH-like_C_sf"/>
</dbReference>
<feature type="binding site" evidence="15">
    <location>
        <position position="104"/>
    </location>
    <ligand>
        <name>substrate</name>
    </ligand>
</feature>
<comment type="subcellular location">
    <subcellularLocation>
        <location evidence="13">Cytoplasm</location>
    </subcellularLocation>
</comment>
<dbReference type="Gene3D" id="1.10.1040.10">
    <property type="entry name" value="N-(1-d-carboxylethyl)-l-norvaline Dehydrogenase, domain 2"/>
    <property type="match status" value="1"/>
</dbReference>
<dbReference type="NCBIfam" id="NF000942">
    <property type="entry name" value="PRK00094.1-4"/>
    <property type="match status" value="1"/>
</dbReference>
<reference evidence="20 21" key="1">
    <citation type="submission" date="2020-08" db="EMBL/GenBank/DDBJ databases">
        <title>Genomic Encyclopedia of Type Strains, Phase IV (KMG-IV): sequencing the most valuable type-strain genomes for metagenomic binning, comparative biology and taxonomic classification.</title>
        <authorList>
            <person name="Goeker M."/>
        </authorList>
    </citation>
    <scope>NUCLEOTIDE SEQUENCE [LARGE SCALE GENOMIC DNA]</scope>
    <source>
        <strain evidence="20 21">DSM 26963</strain>
    </source>
</reference>
<accession>A0A7W8CZJ3</accession>
<comment type="function">
    <text evidence="13">Catalyzes the reduction of the glycolytic intermediate dihydroxyacetone phosphate (DHAP) to sn-glycerol 3-phosphate (G3P), the key precursor for phospholipid synthesis.</text>
</comment>
<dbReference type="Proteomes" id="UP000521313">
    <property type="component" value="Unassembled WGS sequence"/>
</dbReference>
<comment type="catalytic activity">
    <reaction evidence="13">
        <text>sn-glycerol 3-phosphate + NAD(+) = dihydroxyacetone phosphate + NADH + H(+)</text>
        <dbReference type="Rhea" id="RHEA:11092"/>
        <dbReference type="ChEBI" id="CHEBI:15378"/>
        <dbReference type="ChEBI" id="CHEBI:57540"/>
        <dbReference type="ChEBI" id="CHEBI:57597"/>
        <dbReference type="ChEBI" id="CHEBI:57642"/>
        <dbReference type="ChEBI" id="CHEBI:57945"/>
        <dbReference type="EC" id="1.1.1.94"/>
    </reaction>
</comment>
<feature type="binding site" evidence="13">
    <location>
        <position position="280"/>
    </location>
    <ligand>
        <name>NADPH</name>
        <dbReference type="ChEBI" id="CHEBI:57783"/>
    </ligand>
</feature>
<dbReference type="InterPro" id="IPR006168">
    <property type="entry name" value="G3P_DH_NAD-dep"/>
</dbReference>
<feature type="binding site" evidence="13">
    <location>
        <position position="48"/>
    </location>
    <ligand>
        <name>NADPH</name>
        <dbReference type="ChEBI" id="CHEBI:57783"/>
    </ligand>
</feature>
<dbReference type="RefSeq" id="WP_183374463.1">
    <property type="nucleotide sequence ID" value="NZ_JACHHD010000004.1"/>
</dbReference>
<dbReference type="PIRSF" id="PIRSF000114">
    <property type="entry name" value="Glycerol-3-P_dh"/>
    <property type="match status" value="1"/>
</dbReference>
<feature type="binding site" evidence="13">
    <location>
        <position position="11"/>
    </location>
    <ligand>
        <name>NADPH</name>
        <dbReference type="ChEBI" id="CHEBI:57783"/>
    </ligand>
</feature>
<dbReference type="Pfam" id="PF01210">
    <property type="entry name" value="NAD_Gly3P_dh_N"/>
    <property type="match status" value="1"/>
</dbReference>
<feature type="domain" description="Glycerol-3-phosphate dehydrogenase NAD-dependent C-terminal" evidence="19">
    <location>
        <begin position="179"/>
        <end position="318"/>
    </location>
</feature>
<proteinExistence type="inferred from homology"/>
<dbReference type="UniPathway" id="UPA00940"/>
<dbReference type="GO" id="GO:0008654">
    <property type="term" value="P:phospholipid biosynthetic process"/>
    <property type="evidence" value="ECO:0007669"/>
    <property type="project" value="UniProtKB-KW"/>
</dbReference>
<evidence type="ECO:0000256" key="6">
    <source>
        <dbReference type="ARBA" id="ARBA00023098"/>
    </source>
</evidence>
<evidence type="ECO:0000256" key="1">
    <source>
        <dbReference type="ARBA" id="ARBA00011009"/>
    </source>
</evidence>
<protein>
    <recommendedName>
        <fullName evidence="11 13">Glycerol-3-phosphate dehydrogenase [NAD(P)+]</fullName>
        <ecNumber evidence="10 13">1.1.1.94</ecNumber>
    </recommendedName>
    <alternativeName>
        <fullName evidence="13">NAD(P)(+)-dependent glycerol-3-phosphate dehydrogenase</fullName>
    </alternativeName>
    <alternativeName>
        <fullName evidence="12 13">NAD(P)H-dependent dihydroxyacetone-phosphate reductase</fullName>
    </alternativeName>
</protein>
<dbReference type="InterPro" id="IPR013328">
    <property type="entry name" value="6PGD_dom2"/>
</dbReference>
<evidence type="ECO:0000256" key="13">
    <source>
        <dbReference type="HAMAP-Rule" id="MF_00394"/>
    </source>
</evidence>
<evidence type="ECO:0000256" key="7">
    <source>
        <dbReference type="ARBA" id="ARBA00023209"/>
    </source>
</evidence>
<feature type="binding site" evidence="13">
    <location>
        <position position="254"/>
    </location>
    <ligand>
        <name>sn-glycerol 3-phosphate</name>
        <dbReference type="ChEBI" id="CHEBI:57597"/>
    </ligand>
</feature>
<dbReference type="EMBL" id="JACHHD010000004">
    <property type="protein sequence ID" value="MBB5184467.1"/>
    <property type="molecule type" value="Genomic_DNA"/>
</dbReference>
<evidence type="ECO:0000256" key="9">
    <source>
        <dbReference type="ARBA" id="ARBA00052716"/>
    </source>
</evidence>
<dbReference type="GO" id="GO:0046167">
    <property type="term" value="P:glycerol-3-phosphate biosynthetic process"/>
    <property type="evidence" value="ECO:0007669"/>
    <property type="project" value="UniProtKB-UniRule"/>
</dbReference>
<dbReference type="GO" id="GO:0006650">
    <property type="term" value="P:glycerophospholipid metabolic process"/>
    <property type="evidence" value="ECO:0007669"/>
    <property type="project" value="UniProtKB-UniRule"/>
</dbReference>
<evidence type="ECO:0000256" key="14">
    <source>
        <dbReference type="PIRSR" id="PIRSR000114-1"/>
    </source>
</evidence>
<dbReference type="InterPro" id="IPR011128">
    <property type="entry name" value="G3P_DH_NAD-dep_N"/>
</dbReference>
<dbReference type="InterPro" id="IPR036291">
    <property type="entry name" value="NAD(P)-bd_dom_sf"/>
</dbReference>
<feature type="binding site" evidence="13">
    <location>
        <position position="243"/>
    </location>
    <ligand>
        <name>sn-glycerol 3-phosphate</name>
        <dbReference type="ChEBI" id="CHEBI:57597"/>
    </ligand>
</feature>